<proteinExistence type="predicted"/>
<dbReference type="InterPro" id="IPR044968">
    <property type="entry name" value="PRD1"/>
</dbReference>
<dbReference type="PANTHER" id="PTHR36379">
    <property type="entry name" value="PROTEIN PRD1"/>
    <property type="match status" value="1"/>
</dbReference>
<name>A0A3P6A172_BRACM</name>
<dbReference type="PANTHER" id="PTHR36379:SF1">
    <property type="entry name" value="PUTATIVE RECOMBINATION INITIATION DEFECT 1-RELATED"/>
    <property type="match status" value="1"/>
</dbReference>
<organism evidence="1">
    <name type="scientific">Brassica campestris</name>
    <name type="common">Field mustard</name>
    <dbReference type="NCBI Taxonomy" id="3711"/>
    <lineage>
        <taxon>Eukaryota</taxon>
        <taxon>Viridiplantae</taxon>
        <taxon>Streptophyta</taxon>
        <taxon>Embryophyta</taxon>
        <taxon>Tracheophyta</taxon>
        <taxon>Spermatophyta</taxon>
        <taxon>Magnoliopsida</taxon>
        <taxon>eudicotyledons</taxon>
        <taxon>Gunneridae</taxon>
        <taxon>Pentapetalae</taxon>
        <taxon>rosids</taxon>
        <taxon>malvids</taxon>
        <taxon>Brassicales</taxon>
        <taxon>Brassicaceae</taxon>
        <taxon>Brassiceae</taxon>
        <taxon>Brassica</taxon>
    </lineage>
</organism>
<accession>A0A3P6A172</accession>
<dbReference type="GO" id="GO:0042138">
    <property type="term" value="P:meiotic DNA double-strand break formation"/>
    <property type="evidence" value="ECO:0007669"/>
    <property type="project" value="InterPro"/>
</dbReference>
<gene>
    <name evidence="1" type="ORF">BRAA03T12111Z</name>
</gene>
<protein>
    <submittedName>
        <fullName evidence="1">Uncharacterized protein</fullName>
    </submittedName>
</protein>
<evidence type="ECO:0000313" key="1">
    <source>
        <dbReference type="EMBL" id="VDC80893.1"/>
    </source>
</evidence>
<reference evidence="1" key="1">
    <citation type="submission" date="2018-11" db="EMBL/GenBank/DDBJ databases">
        <authorList>
            <consortium name="Genoscope - CEA"/>
            <person name="William W."/>
        </authorList>
    </citation>
    <scope>NUCLEOTIDE SEQUENCE</scope>
</reference>
<dbReference type="EMBL" id="LR031572">
    <property type="protein sequence ID" value="VDC80893.1"/>
    <property type="molecule type" value="Genomic_DNA"/>
</dbReference>
<sequence length="243" mass="27679">MFFLDSHVQVSDHHLLREPVAADLNHPSPSPPCANGHRSTVSLRTDQGGTFCFLCFSDLVSNPRAPTVHVSYALHQLSIALSEPTFLRTLLSSHVRFLVSPLVNALSIFDDAPIASQIMDTISLLCSAEECSIGEEFVEMVSAQLSSGALGWSRRQLHMVVMWIRHLFFVSCVYEEACCDLSFFFVMLVRRSAVKSFSFYTNSLLYSSQNRMLMELRFFLHCLLSSYPYPWKLLLRHREMRFA</sequence>
<dbReference type="AlphaFoldDB" id="A0A3P6A172"/>